<protein>
    <submittedName>
        <fullName evidence="1">DUF177 domain-containing protein</fullName>
    </submittedName>
</protein>
<evidence type="ECO:0000313" key="1">
    <source>
        <dbReference type="EMBL" id="MDI9241709.1"/>
    </source>
</evidence>
<gene>
    <name evidence="1" type="ORF">QJ036_04340</name>
</gene>
<dbReference type="AlphaFoldDB" id="A0AAP4B8L9"/>
<dbReference type="InterPro" id="IPR003772">
    <property type="entry name" value="YceD"/>
</dbReference>
<dbReference type="Pfam" id="PF02620">
    <property type="entry name" value="YceD"/>
    <property type="match status" value="1"/>
</dbReference>
<dbReference type="Proteomes" id="UP001300383">
    <property type="component" value="Unassembled WGS sequence"/>
</dbReference>
<organism evidence="1 2">
    <name type="scientific">Fusibacillus kribbianus</name>
    <dbReference type="NCBI Taxonomy" id="3044208"/>
    <lineage>
        <taxon>Bacteria</taxon>
        <taxon>Bacillati</taxon>
        <taxon>Bacillota</taxon>
        <taxon>Clostridia</taxon>
        <taxon>Lachnospirales</taxon>
        <taxon>Lachnospiraceae</taxon>
        <taxon>Fusibacillus</taxon>
    </lineage>
</organism>
<dbReference type="PANTHER" id="PTHR34374:SF1">
    <property type="entry name" value="LARGE RIBOSOMAL RNA SUBUNIT ACCUMULATION PROTEIN YCED HOMOLOG 1, CHLOROPLASTIC"/>
    <property type="match status" value="1"/>
</dbReference>
<keyword evidence="2" id="KW-1185">Reference proteome</keyword>
<sequence length="173" mass="19528">MHIHLSDSLAHEQETKAYEAELEFDVFDNGVSAYPVVDKKPVKVRVTNTGDKKLLIEAEAAFSLQMPCDRCLEEVTVPFSYTVSRMADFNEEKADTEESEEQAYIEGYTLDVDTLVRDELFVHLPMKVLCSEDCRGICNRCGANLNHGVCGCDVTELDPRMAVIRDIFRNANQ</sequence>
<reference evidence="1 2" key="1">
    <citation type="submission" date="2023-05" db="EMBL/GenBank/DDBJ databases">
        <title>[ruminococcus] sp. nov., isolated from a pig farm feces dump.</title>
        <authorList>
            <person name="Chang Y.-H."/>
        </authorList>
    </citation>
    <scope>NUCLEOTIDE SEQUENCE [LARGE SCALE GENOMIC DNA]</scope>
    <source>
        <strain evidence="1 2">YH-rum2234</strain>
    </source>
</reference>
<accession>A0AAP4B8L9</accession>
<evidence type="ECO:0000313" key="2">
    <source>
        <dbReference type="Proteomes" id="UP001300383"/>
    </source>
</evidence>
<dbReference type="RefSeq" id="WP_283230218.1">
    <property type="nucleotide sequence ID" value="NZ_JASGBQ010000004.1"/>
</dbReference>
<name>A0AAP4B8L9_9FIRM</name>
<dbReference type="PANTHER" id="PTHR34374">
    <property type="entry name" value="LARGE RIBOSOMAL RNA SUBUNIT ACCUMULATION PROTEIN YCED HOMOLOG 1, CHLOROPLASTIC"/>
    <property type="match status" value="1"/>
</dbReference>
<comment type="caution">
    <text evidence="1">The sequence shown here is derived from an EMBL/GenBank/DDBJ whole genome shotgun (WGS) entry which is preliminary data.</text>
</comment>
<dbReference type="EMBL" id="JASGBQ010000004">
    <property type="protein sequence ID" value="MDI9241709.1"/>
    <property type="molecule type" value="Genomic_DNA"/>
</dbReference>
<proteinExistence type="predicted"/>